<accession>A0ACB7SNR3</accession>
<comment type="caution">
    <text evidence="1">The sequence shown here is derived from an EMBL/GenBank/DDBJ whole genome shotgun (WGS) entry which is preliminary data.</text>
</comment>
<protein>
    <submittedName>
        <fullName evidence="1">Uncharacterized protein</fullName>
    </submittedName>
</protein>
<sequence length="118" mass="13248">MYLGCSVVLSVATGLCRTVEIYIMTFTPYDTTECCGVSRYVGFAIINFLMIGFKGVVMVRLFELYDDLSEAVESEASFAKLRRLMLYSNADYSRTPGRSKEATSYIMATKSGSLWRDP</sequence>
<name>A0ACB7SNR3_HYAAI</name>
<evidence type="ECO:0000313" key="1">
    <source>
        <dbReference type="EMBL" id="KAH6936270.1"/>
    </source>
</evidence>
<proteinExistence type="predicted"/>
<reference evidence="1" key="1">
    <citation type="submission" date="2020-05" db="EMBL/GenBank/DDBJ databases">
        <title>Large-scale comparative analyses of tick genomes elucidate their genetic diversity and vector capacities.</title>
        <authorList>
            <person name="Jia N."/>
            <person name="Wang J."/>
            <person name="Shi W."/>
            <person name="Du L."/>
            <person name="Sun Y."/>
            <person name="Zhan W."/>
            <person name="Jiang J."/>
            <person name="Wang Q."/>
            <person name="Zhang B."/>
            <person name="Ji P."/>
            <person name="Sakyi L.B."/>
            <person name="Cui X."/>
            <person name="Yuan T."/>
            <person name="Jiang B."/>
            <person name="Yang W."/>
            <person name="Lam T.T.-Y."/>
            <person name="Chang Q."/>
            <person name="Ding S."/>
            <person name="Wang X."/>
            <person name="Zhu J."/>
            <person name="Ruan X."/>
            <person name="Zhao L."/>
            <person name="Wei J."/>
            <person name="Que T."/>
            <person name="Du C."/>
            <person name="Cheng J."/>
            <person name="Dai P."/>
            <person name="Han X."/>
            <person name="Huang E."/>
            <person name="Gao Y."/>
            <person name="Liu J."/>
            <person name="Shao H."/>
            <person name="Ye R."/>
            <person name="Li L."/>
            <person name="Wei W."/>
            <person name="Wang X."/>
            <person name="Wang C."/>
            <person name="Yang T."/>
            <person name="Huo Q."/>
            <person name="Li W."/>
            <person name="Guo W."/>
            <person name="Chen H."/>
            <person name="Zhou L."/>
            <person name="Ni X."/>
            <person name="Tian J."/>
            <person name="Zhou Y."/>
            <person name="Sheng Y."/>
            <person name="Liu T."/>
            <person name="Pan Y."/>
            <person name="Xia L."/>
            <person name="Li J."/>
            <person name="Zhao F."/>
            <person name="Cao W."/>
        </authorList>
    </citation>
    <scope>NUCLEOTIDE SEQUENCE</scope>
    <source>
        <strain evidence="1">Hyas-2018</strain>
    </source>
</reference>
<evidence type="ECO:0000313" key="2">
    <source>
        <dbReference type="Proteomes" id="UP000821845"/>
    </source>
</evidence>
<gene>
    <name evidence="1" type="ORF">HPB50_015200</name>
</gene>
<organism evidence="1 2">
    <name type="scientific">Hyalomma asiaticum</name>
    <name type="common">Tick</name>
    <dbReference type="NCBI Taxonomy" id="266040"/>
    <lineage>
        <taxon>Eukaryota</taxon>
        <taxon>Metazoa</taxon>
        <taxon>Ecdysozoa</taxon>
        <taxon>Arthropoda</taxon>
        <taxon>Chelicerata</taxon>
        <taxon>Arachnida</taxon>
        <taxon>Acari</taxon>
        <taxon>Parasitiformes</taxon>
        <taxon>Ixodida</taxon>
        <taxon>Ixodoidea</taxon>
        <taxon>Ixodidae</taxon>
        <taxon>Hyalomminae</taxon>
        <taxon>Hyalomma</taxon>
    </lineage>
</organism>
<dbReference type="Proteomes" id="UP000821845">
    <property type="component" value="Chromosome 3"/>
</dbReference>
<keyword evidence="2" id="KW-1185">Reference proteome</keyword>
<dbReference type="EMBL" id="CM023483">
    <property type="protein sequence ID" value="KAH6936270.1"/>
    <property type="molecule type" value="Genomic_DNA"/>
</dbReference>